<feature type="compositionally biased region" description="Basic residues" evidence="1">
    <location>
        <begin position="240"/>
        <end position="254"/>
    </location>
</feature>
<name>A0A2I1H138_9GLOM</name>
<dbReference type="VEuPathDB" id="FungiDB:RhiirFUN_023766"/>
<dbReference type="VEuPathDB" id="FungiDB:RhiirA1_393958"/>
<organism evidence="2 3">
    <name type="scientific">Rhizophagus irregularis</name>
    <dbReference type="NCBI Taxonomy" id="588596"/>
    <lineage>
        <taxon>Eukaryota</taxon>
        <taxon>Fungi</taxon>
        <taxon>Fungi incertae sedis</taxon>
        <taxon>Mucoromycota</taxon>
        <taxon>Glomeromycotina</taxon>
        <taxon>Glomeromycetes</taxon>
        <taxon>Glomerales</taxon>
        <taxon>Glomeraceae</taxon>
        <taxon>Rhizophagus</taxon>
    </lineage>
</organism>
<gene>
    <name evidence="2" type="ORF">RhiirA4_470358</name>
</gene>
<feature type="region of interest" description="Disordered" evidence="1">
    <location>
        <begin position="157"/>
        <end position="254"/>
    </location>
</feature>
<dbReference type="EMBL" id="LLXI01001237">
    <property type="protein sequence ID" value="PKY52613.1"/>
    <property type="molecule type" value="Genomic_DNA"/>
</dbReference>
<dbReference type="Proteomes" id="UP000234323">
    <property type="component" value="Unassembled WGS sequence"/>
</dbReference>
<feature type="compositionally biased region" description="Basic and acidic residues" evidence="1">
    <location>
        <begin position="190"/>
        <end position="203"/>
    </location>
</feature>
<sequence length="254" mass="30017">MIMIGGWVAKDNDRKPRSNVDNFEEEKNSKTLKRDNVALEEVVEIIKEHRTKQKIEYVQLQDSASKKEITRKMREVKDIFYDTSNGMEWEKINIDAIMELKEEMDIDGMETFNEWMKEENNFFLLGKKIISLAEQNKILLEYTTLNDDFTKSLRDENRYQDEKEVGDKRPILESPSPSSRKTWSIEEMNNDPKIRREFRKDMEASGFTFSSSMTDEEDEDEDEKQEKETEKASPSSAKQGSKKRNKRKGKKKKK</sequence>
<dbReference type="AlphaFoldDB" id="A0A2I1H138"/>
<evidence type="ECO:0000313" key="3">
    <source>
        <dbReference type="Proteomes" id="UP000234323"/>
    </source>
</evidence>
<evidence type="ECO:0000256" key="1">
    <source>
        <dbReference type="SAM" id="MobiDB-lite"/>
    </source>
</evidence>
<evidence type="ECO:0000313" key="2">
    <source>
        <dbReference type="EMBL" id="PKY52613.1"/>
    </source>
</evidence>
<keyword evidence="3" id="KW-1185">Reference proteome</keyword>
<protein>
    <submittedName>
        <fullName evidence="2">Uncharacterized protein</fullName>
    </submittedName>
</protein>
<feature type="compositionally biased region" description="Basic and acidic residues" evidence="1">
    <location>
        <begin position="157"/>
        <end position="171"/>
    </location>
</feature>
<comment type="caution">
    <text evidence="2">The sequence shown here is derived from an EMBL/GenBank/DDBJ whole genome shotgun (WGS) entry which is preliminary data.</text>
</comment>
<dbReference type="VEuPathDB" id="FungiDB:FUN_004663"/>
<proteinExistence type="predicted"/>
<reference evidence="2 3" key="1">
    <citation type="submission" date="2015-10" db="EMBL/GenBank/DDBJ databases">
        <title>Genome analyses suggest a sexual origin of heterokaryosis in a supposedly ancient asexual fungus.</title>
        <authorList>
            <person name="Ropars J."/>
            <person name="Sedzielewska K."/>
            <person name="Noel J."/>
            <person name="Charron P."/>
            <person name="Farinelli L."/>
            <person name="Marton T."/>
            <person name="Kruger M."/>
            <person name="Pelin A."/>
            <person name="Brachmann A."/>
            <person name="Corradi N."/>
        </authorList>
    </citation>
    <scope>NUCLEOTIDE SEQUENCE [LARGE SCALE GENOMIC DNA]</scope>
    <source>
        <strain evidence="2 3">A4</strain>
    </source>
</reference>
<feature type="compositionally biased region" description="Acidic residues" evidence="1">
    <location>
        <begin position="214"/>
        <end position="223"/>
    </location>
</feature>
<accession>A0A2I1H138</accession>